<proteinExistence type="predicted"/>
<sequence length="372" mass="40901">MLSSLTAIAALLGTTLALGGYRCRHLLPLWSSDRKVKLDFSPAKLSDLDIAVILLLLLFRSIRHSLAAVFGCSSRHVDNATAASDQDELSLTIPLQISPADFDAYAKATKSTADVSHGWNSSQALFFLSALTEPAMLLLLARSSCKLRPLGAVNVRNRFELFKPTLCTREALLSLGKAVVTARLSNRKRIVKRGLEVDLWVSLDIPSKDFGESVAIFRQRFTILQFTKVQADFAKKVEEQELIPGNTTFDPVQLTLDYNDPTLWARICKDYNPIHTSAIAAKALGFQGRLAHGNHIGALAATYMAAASENDPLCMEINFRRPVIVPSKLVLSMFPVTMGKKQSDLIAFEVLHRDKRCIEGKVGCISDMVVAD</sequence>
<dbReference type="AlphaFoldDB" id="A0AA38X4U4"/>
<keyword evidence="3" id="KW-1185">Reference proteome</keyword>
<accession>A0AA38X4U4</accession>
<dbReference type="Proteomes" id="UP001172673">
    <property type="component" value="Unassembled WGS sequence"/>
</dbReference>
<dbReference type="Gene3D" id="3.10.129.10">
    <property type="entry name" value="Hotdog Thioesterase"/>
    <property type="match status" value="1"/>
</dbReference>
<dbReference type="SUPFAM" id="SSF54637">
    <property type="entry name" value="Thioesterase/thiol ester dehydrase-isomerase"/>
    <property type="match status" value="1"/>
</dbReference>
<dbReference type="InterPro" id="IPR029069">
    <property type="entry name" value="HotDog_dom_sf"/>
</dbReference>
<feature type="domain" description="MaoC-like" evidence="1">
    <location>
        <begin position="252"/>
        <end position="340"/>
    </location>
</feature>
<dbReference type="PANTHER" id="PTHR43841:SF1">
    <property type="entry name" value="3-HYDROXYACYL-THIOESTER DEHYDRATASE X"/>
    <property type="match status" value="1"/>
</dbReference>
<evidence type="ECO:0000313" key="2">
    <source>
        <dbReference type="EMBL" id="KAJ9606831.1"/>
    </source>
</evidence>
<dbReference type="EMBL" id="JAPDRK010000013">
    <property type="protein sequence ID" value="KAJ9606831.1"/>
    <property type="molecule type" value="Genomic_DNA"/>
</dbReference>
<protein>
    <recommendedName>
        <fullName evidence="1">MaoC-like domain-containing protein</fullName>
    </recommendedName>
</protein>
<comment type="caution">
    <text evidence="2">The sequence shown here is derived from an EMBL/GenBank/DDBJ whole genome shotgun (WGS) entry which is preliminary data.</text>
</comment>
<organism evidence="2 3">
    <name type="scientific">Cladophialophora chaetospira</name>
    <dbReference type="NCBI Taxonomy" id="386627"/>
    <lineage>
        <taxon>Eukaryota</taxon>
        <taxon>Fungi</taxon>
        <taxon>Dikarya</taxon>
        <taxon>Ascomycota</taxon>
        <taxon>Pezizomycotina</taxon>
        <taxon>Eurotiomycetes</taxon>
        <taxon>Chaetothyriomycetidae</taxon>
        <taxon>Chaetothyriales</taxon>
        <taxon>Herpotrichiellaceae</taxon>
        <taxon>Cladophialophora</taxon>
    </lineage>
</organism>
<evidence type="ECO:0000313" key="3">
    <source>
        <dbReference type="Proteomes" id="UP001172673"/>
    </source>
</evidence>
<evidence type="ECO:0000259" key="1">
    <source>
        <dbReference type="Pfam" id="PF01575"/>
    </source>
</evidence>
<gene>
    <name evidence="2" type="ORF">H2200_008841</name>
</gene>
<dbReference type="PANTHER" id="PTHR43841">
    <property type="entry name" value="3-HYDROXYACYL-THIOESTER DEHYDRATASE HTDX-RELATED"/>
    <property type="match status" value="1"/>
</dbReference>
<reference evidence="2" key="1">
    <citation type="submission" date="2022-10" db="EMBL/GenBank/DDBJ databases">
        <title>Culturing micro-colonial fungi from biological soil crusts in the Mojave desert and describing Neophaeococcomyces mojavensis, and introducing the new genera and species Taxawa tesnikishii.</title>
        <authorList>
            <person name="Kurbessoian T."/>
            <person name="Stajich J.E."/>
        </authorList>
    </citation>
    <scope>NUCLEOTIDE SEQUENCE</scope>
    <source>
        <strain evidence="2">TK_41</strain>
    </source>
</reference>
<dbReference type="Pfam" id="PF01575">
    <property type="entry name" value="MaoC_dehydratas"/>
    <property type="match status" value="1"/>
</dbReference>
<dbReference type="CDD" id="cd03441">
    <property type="entry name" value="R_hydratase_like"/>
    <property type="match status" value="1"/>
</dbReference>
<name>A0AA38X4U4_9EURO</name>
<dbReference type="InterPro" id="IPR002539">
    <property type="entry name" value="MaoC-like_dom"/>
</dbReference>